<dbReference type="GO" id="GO:0006412">
    <property type="term" value="P:translation"/>
    <property type="evidence" value="ECO:0007669"/>
    <property type="project" value="InterPro"/>
</dbReference>
<dbReference type="GO" id="GO:0003735">
    <property type="term" value="F:structural constituent of ribosome"/>
    <property type="evidence" value="ECO:0007669"/>
    <property type="project" value="InterPro"/>
</dbReference>
<organism evidence="3">
    <name type="scientific">Vitis vinifera</name>
    <name type="common">Grape</name>
    <dbReference type="NCBI Taxonomy" id="29760"/>
    <lineage>
        <taxon>Eukaryota</taxon>
        <taxon>Viridiplantae</taxon>
        <taxon>Streptophyta</taxon>
        <taxon>Embryophyta</taxon>
        <taxon>Tracheophyta</taxon>
        <taxon>Spermatophyta</taxon>
        <taxon>Magnoliopsida</taxon>
        <taxon>eudicotyledons</taxon>
        <taxon>Gunneridae</taxon>
        <taxon>Pentapetalae</taxon>
        <taxon>rosids</taxon>
        <taxon>Vitales</taxon>
        <taxon>Vitaceae</taxon>
        <taxon>Viteae</taxon>
        <taxon>Vitis</taxon>
    </lineage>
</organism>
<dbReference type="SUPFAM" id="SSF50104">
    <property type="entry name" value="Translation proteins SH3-like domain"/>
    <property type="match status" value="1"/>
</dbReference>
<evidence type="ECO:0000256" key="1">
    <source>
        <dbReference type="ARBA" id="ARBA00010592"/>
    </source>
</evidence>
<dbReference type="GO" id="GO:1990904">
    <property type="term" value="C:ribonucleoprotein complex"/>
    <property type="evidence" value="ECO:0007669"/>
    <property type="project" value="UniProtKB-KW"/>
</dbReference>
<proteinExistence type="inferred from homology"/>
<dbReference type="PANTHER" id="PTHR10715">
    <property type="entry name" value="60S RIBOSOMAL PROTEIN L6"/>
    <property type="match status" value="1"/>
</dbReference>
<protein>
    <recommendedName>
        <fullName evidence="2">60S ribosomal protein L6</fullName>
    </recommendedName>
</protein>
<dbReference type="InterPro" id="IPR000915">
    <property type="entry name" value="60S_ribosomal_eL6"/>
</dbReference>
<comment type="similarity">
    <text evidence="1 2">Belongs to the eukaryotic ribosomal protein eL6 family.</text>
</comment>
<reference evidence="3" key="1">
    <citation type="journal article" date="2007" name="PLoS ONE">
        <title>The first genome sequence of an elite grapevine cultivar (Pinot noir Vitis vinifera L.): coping with a highly heterozygous genome.</title>
        <authorList>
            <person name="Velasco R."/>
            <person name="Zharkikh A."/>
            <person name="Troggio M."/>
            <person name="Cartwright D.A."/>
            <person name="Cestaro A."/>
            <person name="Pruss D."/>
            <person name="Pindo M."/>
            <person name="FitzGerald L.M."/>
            <person name="Vezzulli S."/>
            <person name="Reid J."/>
            <person name="Malacarne G."/>
            <person name="Iliev D."/>
            <person name="Coppola G."/>
            <person name="Wardell B."/>
            <person name="Micheletti D."/>
            <person name="Macalma T."/>
            <person name="Facci M."/>
            <person name="Mitchell J.T."/>
            <person name="Perazzolli M."/>
            <person name="Eldredge G."/>
            <person name="Gatto P."/>
            <person name="Oyzerski R."/>
            <person name="Moretto M."/>
            <person name="Gutin N."/>
            <person name="Stefanini M."/>
            <person name="Chen Y."/>
            <person name="Segala C."/>
            <person name="Davenport C."/>
            <person name="Dematte L."/>
            <person name="Mraz A."/>
            <person name="Battilana J."/>
            <person name="Stormo K."/>
            <person name="Costa F."/>
            <person name="Tao Q."/>
            <person name="Si-Ammour A."/>
            <person name="Harkins T."/>
            <person name="Lackey A."/>
            <person name="Perbost C."/>
            <person name="Taillon B."/>
            <person name="Stella A."/>
            <person name="Solovyev V."/>
            <person name="Fawcett J.A."/>
            <person name="Sterck L."/>
            <person name="Vandepoele K."/>
            <person name="Grando S.M."/>
            <person name="Toppo S."/>
            <person name="Moser C."/>
            <person name="Lanchbury J."/>
            <person name="Bogden R."/>
            <person name="Skolnick M."/>
            <person name="Sgaramella V."/>
            <person name="Bhatnagar S.K."/>
            <person name="Fontana P."/>
            <person name="Gutin A."/>
            <person name="Van de Peer Y."/>
            <person name="Salamini F."/>
            <person name="Viola R."/>
        </authorList>
    </citation>
    <scope>NUCLEOTIDE SEQUENCE</scope>
</reference>
<dbReference type="GO" id="GO:0005840">
    <property type="term" value="C:ribosome"/>
    <property type="evidence" value="ECO:0007669"/>
    <property type="project" value="UniProtKB-KW"/>
</dbReference>
<accession>A5C5P0</accession>
<evidence type="ECO:0000313" key="3">
    <source>
        <dbReference type="EMBL" id="CAN77630.1"/>
    </source>
</evidence>
<dbReference type="InterPro" id="IPR014722">
    <property type="entry name" value="Rib_uL2_dom2"/>
</dbReference>
<evidence type="ECO:0000256" key="2">
    <source>
        <dbReference type="RuleBase" id="RU000662"/>
    </source>
</evidence>
<keyword evidence="2" id="KW-0689">Ribosomal protein</keyword>
<dbReference type="PANTHER" id="PTHR10715:SF0">
    <property type="entry name" value="LARGE RIBOSOMAL SUBUNIT PROTEIN EL6"/>
    <property type="match status" value="1"/>
</dbReference>
<dbReference type="ExpressionAtlas" id="A5C5P0">
    <property type="expression patterns" value="baseline and differential"/>
</dbReference>
<dbReference type="Gene3D" id="2.30.30.30">
    <property type="match status" value="1"/>
</dbReference>
<dbReference type="Pfam" id="PF01159">
    <property type="entry name" value="Ribosomal_L6e"/>
    <property type="match status" value="1"/>
</dbReference>
<dbReference type="AlphaFoldDB" id="A5C5P0"/>
<dbReference type="InterPro" id="IPR008991">
    <property type="entry name" value="Translation_prot_SH3-like_sf"/>
</dbReference>
<gene>
    <name evidence="3" type="ORF">VITISV_029426</name>
</gene>
<dbReference type="EMBL" id="AM483258">
    <property type="protein sequence ID" value="CAN77630.1"/>
    <property type="molecule type" value="Genomic_DNA"/>
</dbReference>
<sequence length="249" mass="28444">MANGSLTRGDFFQQKKLKTVEDGSCRECRLAAGRSSEEAGGRNRVLTEGEFSLVEAVTYRVRWRAKQGRRRRVIYRVPVDLLGENHSQVANAFEVFPLGNQKEFAPALQSADEAGANGRISSYQRYDIQQAARWIEQGKYYSWNGVDYLGWEVKEKRVVFLKQLSSGLLLITGSFKINGVPLRRVNQAYVIATSTKVDIPKVNVEKFDDKYFAKKVQKKRRSWALDKGDAENILKERLEDGRLFQNTLI</sequence>
<name>A5C5P0_VITVI</name>
<keyword evidence="2" id="KW-0687">Ribonucleoprotein</keyword>
<dbReference type="PROSITE" id="PS01170">
    <property type="entry name" value="RIBOSOMAL_L6E"/>
    <property type="match status" value="1"/>
</dbReference>
<dbReference type="InterPro" id="IPR049633">
    <property type="entry name" value="Ribosomal_eL6_CS"/>
</dbReference>